<gene>
    <name evidence="1" type="ORF">HB776_00245</name>
</gene>
<evidence type="ECO:0000313" key="2">
    <source>
        <dbReference type="Proteomes" id="UP000515291"/>
    </source>
</evidence>
<proteinExistence type="predicted"/>
<name>A0A7G6TSW4_9BRAD</name>
<dbReference type="RefSeq" id="WP_184514195.1">
    <property type="nucleotide sequence ID" value="NZ_CP050292.1"/>
</dbReference>
<dbReference type="Proteomes" id="UP000515291">
    <property type="component" value="Chromosome"/>
</dbReference>
<protein>
    <submittedName>
        <fullName evidence="1">Uncharacterized protein</fullName>
    </submittedName>
</protein>
<evidence type="ECO:0000313" key="1">
    <source>
        <dbReference type="EMBL" id="QND69846.1"/>
    </source>
</evidence>
<accession>A0A7G6TSW4</accession>
<dbReference type="KEGG" id="trb:HB776_00245"/>
<sequence>MFVEEMVELPAPTAHPLVTIAFDNRTILEMETALTKACETLSRCLDSHETRCVIAKRILRRVNDGERTFGGMAAAGMAAVEELRRRHQQV</sequence>
<reference evidence="2" key="1">
    <citation type="journal article" date="2020" name="Mol. Plant Microbe">
        <title>Rhizobial microsymbionts of the narrowly endemic Oxytropis species growing in Kamchatka are characterized by significant genetic diversity and possess a set of genes that are associated with T3SS and T6SS secretion systems and can affect the development of symbiosis.</title>
        <authorList>
            <person name="Safronova V."/>
            <person name="Guro P."/>
            <person name="Sazanova A."/>
            <person name="Kuznetsova I."/>
            <person name="Belimov A."/>
            <person name="Yakubov V."/>
            <person name="Chirak E."/>
            <person name="Afonin A."/>
            <person name="Gogolev Y."/>
            <person name="Andronov E."/>
            <person name="Tikhonovich I."/>
        </authorList>
    </citation>
    <scope>NUCLEOTIDE SEQUENCE [LARGE SCALE GENOMIC DNA]</scope>
    <source>
        <strain evidence="2">581</strain>
    </source>
</reference>
<organism evidence="1 2">
    <name type="scientific">Tardiphaga robiniae</name>
    <dbReference type="NCBI Taxonomy" id="943830"/>
    <lineage>
        <taxon>Bacteria</taxon>
        <taxon>Pseudomonadati</taxon>
        <taxon>Pseudomonadota</taxon>
        <taxon>Alphaproteobacteria</taxon>
        <taxon>Hyphomicrobiales</taxon>
        <taxon>Nitrobacteraceae</taxon>
        <taxon>Tardiphaga</taxon>
    </lineage>
</organism>
<dbReference type="AlphaFoldDB" id="A0A7G6TSW4"/>
<dbReference type="EMBL" id="CP050292">
    <property type="protein sequence ID" value="QND69846.1"/>
    <property type="molecule type" value="Genomic_DNA"/>
</dbReference>